<dbReference type="Pfam" id="PF00023">
    <property type="entry name" value="Ank"/>
    <property type="match status" value="1"/>
</dbReference>
<organism evidence="4 5">
    <name type="scientific">Lederbergia graminis</name>
    <dbReference type="NCBI Taxonomy" id="735518"/>
    <lineage>
        <taxon>Bacteria</taxon>
        <taxon>Bacillati</taxon>
        <taxon>Bacillota</taxon>
        <taxon>Bacilli</taxon>
        <taxon>Bacillales</taxon>
        <taxon>Bacillaceae</taxon>
        <taxon>Lederbergia</taxon>
    </lineage>
</organism>
<dbReference type="InterPro" id="IPR036770">
    <property type="entry name" value="Ankyrin_rpt-contain_sf"/>
</dbReference>
<feature type="repeat" description="ANK" evidence="3">
    <location>
        <begin position="333"/>
        <end position="365"/>
    </location>
</feature>
<dbReference type="Gene3D" id="1.25.40.20">
    <property type="entry name" value="Ankyrin repeat-containing domain"/>
    <property type="match status" value="4"/>
</dbReference>
<keyword evidence="5" id="KW-1185">Reference proteome</keyword>
<dbReference type="PRINTS" id="PR01415">
    <property type="entry name" value="ANKYRIN"/>
</dbReference>
<dbReference type="Proteomes" id="UP001596147">
    <property type="component" value="Unassembled WGS sequence"/>
</dbReference>
<feature type="repeat" description="ANK" evidence="3">
    <location>
        <begin position="487"/>
        <end position="512"/>
    </location>
</feature>
<dbReference type="SMART" id="SM00248">
    <property type="entry name" value="ANK"/>
    <property type="match status" value="10"/>
</dbReference>
<dbReference type="Pfam" id="PF12796">
    <property type="entry name" value="Ank_2"/>
    <property type="match status" value="4"/>
</dbReference>
<keyword evidence="1" id="KW-0677">Repeat</keyword>
<feature type="repeat" description="ANK" evidence="3">
    <location>
        <begin position="265"/>
        <end position="297"/>
    </location>
</feature>
<name>A0ABW0LIN7_9BACI</name>
<feature type="repeat" description="ANK" evidence="3">
    <location>
        <begin position="57"/>
        <end position="83"/>
    </location>
</feature>
<sequence length="542" mass="60274">MQLVTQPEILKTNDYVALCGGKGNDVWDMLTACMNGEVSTVQKLLKKEPSLIHCNWAYLTPLHFAVREGHLEIVVILLNAAADGAYISGLSWHESPLQLAKDRRYTEIEKLLEKNLHQTFHSNSLGESVATLVKQRKQNEVIQLMNDNPEAINVSDERGNTPLHWAVLTRQLELMDYLIDKGIDVEAKRADGCKAIHIALEGDYFYRTNRDLDRKTIRNTSFILGYLIAKGCQYDIFVASAIGDTEYIQETISEGSVKINELDSSARSALYYAAKHGNEESVRLLLEHGANPNQAERDAVDGAALHAAVSGNYLSIVKMLLEYGANVHAEVEASGNPLYIAMRDNNHEIVELLYMYGANISLTAACALGRIDLVGELVALKPSSVNAGDYGPLTQAISSGHTRIVHLLLKHNVELNAPWYASNYMVYAFRFSDIEMVRLLLDHGANPNNKNWVGISYLHIVAQQGNVDLAKLLIDYGADINAVDDENCTTPLGWAAKYGHLEMVTFLLKQGAKKIIKGMPEWAEPIAWAKRKGHNHIEESLR</sequence>
<feature type="repeat" description="ANK" evidence="3">
    <location>
        <begin position="453"/>
        <end position="485"/>
    </location>
</feature>
<evidence type="ECO:0000256" key="3">
    <source>
        <dbReference type="PROSITE-ProRule" id="PRU00023"/>
    </source>
</evidence>
<dbReference type="SUPFAM" id="SSF48403">
    <property type="entry name" value="Ankyrin repeat"/>
    <property type="match status" value="2"/>
</dbReference>
<evidence type="ECO:0000313" key="4">
    <source>
        <dbReference type="EMBL" id="MFC5465769.1"/>
    </source>
</evidence>
<gene>
    <name evidence="4" type="ORF">ACFPM4_13530</name>
</gene>
<comment type="caution">
    <text evidence="4">The sequence shown here is derived from an EMBL/GenBank/DDBJ whole genome shotgun (WGS) entry which is preliminary data.</text>
</comment>
<dbReference type="PANTHER" id="PTHR24193:SF121">
    <property type="entry name" value="ADA2A-CONTAINING COMPLEX COMPONENT 3, ISOFORM D"/>
    <property type="match status" value="1"/>
</dbReference>
<dbReference type="InterPro" id="IPR050663">
    <property type="entry name" value="Ankyrin-SOCS_Box"/>
</dbReference>
<dbReference type="Pfam" id="PF13637">
    <property type="entry name" value="Ank_4"/>
    <property type="match status" value="1"/>
</dbReference>
<feature type="repeat" description="ANK" evidence="3">
    <location>
        <begin position="300"/>
        <end position="332"/>
    </location>
</feature>
<dbReference type="PANTHER" id="PTHR24193">
    <property type="entry name" value="ANKYRIN REPEAT PROTEIN"/>
    <property type="match status" value="1"/>
</dbReference>
<protein>
    <submittedName>
        <fullName evidence="4">Ankyrin repeat domain-containing protein</fullName>
    </submittedName>
</protein>
<dbReference type="EMBL" id="JBHSMC010000016">
    <property type="protein sequence ID" value="MFC5465769.1"/>
    <property type="molecule type" value="Genomic_DNA"/>
</dbReference>
<evidence type="ECO:0000256" key="1">
    <source>
        <dbReference type="ARBA" id="ARBA00022737"/>
    </source>
</evidence>
<feature type="repeat" description="ANK" evidence="3">
    <location>
        <begin position="158"/>
        <end position="190"/>
    </location>
</feature>
<reference evidence="5" key="1">
    <citation type="journal article" date="2019" name="Int. J. Syst. Evol. Microbiol.">
        <title>The Global Catalogue of Microorganisms (GCM) 10K type strain sequencing project: providing services to taxonomists for standard genome sequencing and annotation.</title>
        <authorList>
            <consortium name="The Broad Institute Genomics Platform"/>
            <consortium name="The Broad Institute Genome Sequencing Center for Infectious Disease"/>
            <person name="Wu L."/>
            <person name="Ma J."/>
        </authorList>
    </citation>
    <scope>NUCLEOTIDE SEQUENCE [LARGE SCALE GENOMIC DNA]</scope>
    <source>
        <strain evidence="5">CGMCC 1.12237</strain>
    </source>
</reference>
<proteinExistence type="predicted"/>
<accession>A0ABW0LIN7</accession>
<dbReference type="RefSeq" id="WP_382352734.1">
    <property type="nucleotide sequence ID" value="NZ_JBHSMC010000016.1"/>
</dbReference>
<dbReference type="PROSITE" id="PS50297">
    <property type="entry name" value="ANK_REP_REGION"/>
    <property type="match status" value="7"/>
</dbReference>
<evidence type="ECO:0000256" key="2">
    <source>
        <dbReference type="ARBA" id="ARBA00023043"/>
    </source>
</evidence>
<dbReference type="PROSITE" id="PS50088">
    <property type="entry name" value="ANK_REPEAT"/>
    <property type="match status" value="7"/>
</dbReference>
<dbReference type="InterPro" id="IPR002110">
    <property type="entry name" value="Ankyrin_rpt"/>
</dbReference>
<evidence type="ECO:0000313" key="5">
    <source>
        <dbReference type="Proteomes" id="UP001596147"/>
    </source>
</evidence>
<keyword evidence="2 3" id="KW-0040">ANK repeat</keyword>